<proteinExistence type="predicted"/>
<keyword evidence="2" id="KW-1185">Reference proteome</keyword>
<name>A0A5C6C7S3_9BACT</name>
<evidence type="ECO:0000313" key="2">
    <source>
        <dbReference type="Proteomes" id="UP000318437"/>
    </source>
</evidence>
<evidence type="ECO:0000313" key="1">
    <source>
        <dbReference type="EMBL" id="TWU20067.1"/>
    </source>
</evidence>
<sequence>MNNLTGQFDELVHRTSSFPLALPRKQWLRHRSFPATIPPQQIPPANPNNQSGPLWNKRLKPFRQTLYDNVGNYGNVFFTYSIVKNIDWDMITLKVASKTTVSVTTYVRNQPTTWRRCIDE</sequence>
<protein>
    <submittedName>
        <fullName evidence="1">Uncharacterized protein</fullName>
    </submittedName>
</protein>
<dbReference type="Proteomes" id="UP000318437">
    <property type="component" value="Unassembled WGS sequence"/>
</dbReference>
<organism evidence="1 2">
    <name type="scientific">Bythopirellula polymerisocia</name>
    <dbReference type="NCBI Taxonomy" id="2528003"/>
    <lineage>
        <taxon>Bacteria</taxon>
        <taxon>Pseudomonadati</taxon>
        <taxon>Planctomycetota</taxon>
        <taxon>Planctomycetia</taxon>
        <taxon>Pirellulales</taxon>
        <taxon>Lacipirellulaceae</taxon>
        <taxon>Bythopirellula</taxon>
    </lineage>
</organism>
<accession>A0A5C6C7S3</accession>
<comment type="caution">
    <text evidence="1">The sequence shown here is derived from an EMBL/GenBank/DDBJ whole genome shotgun (WGS) entry which is preliminary data.</text>
</comment>
<gene>
    <name evidence="1" type="ORF">Pla144_50200</name>
</gene>
<reference evidence="1 2" key="1">
    <citation type="submission" date="2019-02" db="EMBL/GenBank/DDBJ databases">
        <title>Deep-cultivation of Planctomycetes and their phenomic and genomic characterization uncovers novel biology.</title>
        <authorList>
            <person name="Wiegand S."/>
            <person name="Jogler M."/>
            <person name="Boedeker C."/>
            <person name="Pinto D."/>
            <person name="Vollmers J."/>
            <person name="Rivas-Marin E."/>
            <person name="Kohn T."/>
            <person name="Peeters S.H."/>
            <person name="Heuer A."/>
            <person name="Rast P."/>
            <person name="Oberbeckmann S."/>
            <person name="Bunk B."/>
            <person name="Jeske O."/>
            <person name="Meyerdierks A."/>
            <person name="Storesund J.E."/>
            <person name="Kallscheuer N."/>
            <person name="Luecker S."/>
            <person name="Lage O.M."/>
            <person name="Pohl T."/>
            <person name="Merkel B.J."/>
            <person name="Hornburger P."/>
            <person name="Mueller R.-W."/>
            <person name="Bruemmer F."/>
            <person name="Labrenz M."/>
            <person name="Spormann A.M."/>
            <person name="Op Den Camp H."/>
            <person name="Overmann J."/>
            <person name="Amann R."/>
            <person name="Jetten M.S.M."/>
            <person name="Mascher T."/>
            <person name="Medema M.H."/>
            <person name="Devos D.P."/>
            <person name="Kaster A.-K."/>
            <person name="Ovreas L."/>
            <person name="Rohde M."/>
            <person name="Galperin M.Y."/>
            <person name="Jogler C."/>
        </authorList>
    </citation>
    <scope>NUCLEOTIDE SEQUENCE [LARGE SCALE GENOMIC DNA]</scope>
    <source>
        <strain evidence="1 2">Pla144</strain>
    </source>
</reference>
<dbReference type="EMBL" id="SJPS01000017">
    <property type="protein sequence ID" value="TWU20067.1"/>
    <property type="molecule type" value="Genomic_DNA"/>
</dbReference>
<dbReference type="AlphaFoldDB" id="A0A5C6C7S3"/>